<proteinExistence type="predicted"/>
<dbReference type="Pfam" id="PF01757">
    <property type="entry name" value="Acyl_transf_3"/>
    <property type="match status" value="1"/>
</dbReference>
<dbReference type="PANTHER" id="PTHR23028:SF131">
    <property type="entry name" value="BLR2367 PROTEIN"/>
    <property type="match status" value="1"/>
</dbReference>
<feature type="transmembrane region" description="Helical" evidence="1">
    <location>
        <begin position="41"/>
        <end position="60"/>
    </location>
</feature>
<organism evidence="3 4">
    <name type="scientific">Rouxiella chamberiensis</name>
    <dbReference type="NCBI Taxonomy" id="1513468"/>
    <lineage>
        <taxon>Bacteria</taxon>
        <taxon>Pseudomonadati</taxon>
        <taxon>Pseudomonadota</taxon>
        <taxon>Gammaproteobacteria</taxon>
        <taxon>Enterobacterales</taxon>
        <taxon>Yersiniaceae</taxon>
        <taxon>Rouxiella</taxon>
    </lineage>
</organism>
<feature type="transmembrane region" description="Helical" evidence="1">
    <location>
        <begin position="81"/>
        <end position="100"/>
    </location>
</feature>
<feature type="transmembrane region" description="Helical" evidence="1">
    <location>
        <begin position="247"/>
        <end position="264"/>
    </location>
</feature>
<dbReference type="InterPro" id="IPR002656">
    <property type="entry name" value="Acyl_transf_3_dom"/>
</dbReference>
<evidence type="ECO:0000259" key="2">
    <source>
        <dbReference type="Pfam" id="PF01757"/>
    </source>
</evidence>
<feature type="transmembrane region" description="Helical" evidence="1">
    <location>
        <begin position="134"/>
        <end position="153"/>
    </location>
</feature>
<protein>
    <submittedName>
        <fullName evidence="3">Acyltransferase</fullName>
    </submittedName>
</protein>
<accession>A0ABY7HU18</accession>
<evidence type="ECO:0000313" key="3">
    <source>
        <dbReference type="EMBL" id="WAT02321.1"/>
    </source>
</evidence>
<keyword evidence="3" id="KW-0012">Acyltransferase</keyword>
<evidence type="ECO:0000313" key="4">
    <source>
        <dbReference type="Proteomes" id="UP001164712"/>
    </source>
</evidence>
<keyword evidence="4" id="KW-1185">Reference proteome</keyword>
<dbReference type="EMBL" id="CP114058">
    <property type="protein sequence ID" value="WAT02321.1"/>
    <property type="molecule type" value="Genomic_DNA"/>
</dbReference>
<feature type="transmembrane region" description="Helical" evidence="1">
    <location>
        <begin position="190"/>
        <end position="208"/>
    </location>
</feature>
<keyword evidence="3" id="KW-0808">Transferase</keyword>
<feature type="transmembrane region" description="Helical" evidence="1">
    <location>
        <begin position="160"/>
        <end position="178"/>
    </location>
</feature>
<feature type="transmembrane region" description="Helical" evidence="1">
    <location>
        <begin position="309"/>
        <end position="329"/>
    </location>
</feature>
<feature type="domain" description="Acyltransferase 3" evidence="2">
    <location>
        <begin position="7"/>
        <end position="324"/>
    </location>
</feature>
<evidence type="ECO:0000256" key="1">
    <source>
        <dbReference type="SAM" id="Phobius"/>
    </source>
</evidence>
<dbReference type="GO" id="GO:0016746">
    <property type="term" value="F:acyltransferase activity"/>
    <property type="evidence" value="ECO:0007669"/>
    <property type="project" value="UniProtKB-KW"/>
</dbReference>
<feature type="transmembrane region" description="Helical" evidence="1">
    <location>
        <begin position="285"/>
        <end position="303"/>
    </location>
</feature>
<dbReference type="PANTHER" id="PTHR23028">
    <property type="entry name" value="ACETYLTRANSFERASE"/>
    <property type="match status" value="1"/>
</dbReference>
<feature type="transmembrane region" description="Helical" evidence="1">
    <location>
        <begin position="7"/>
        <end position="26"/>
    </location>
</feature>
<keyword evidence="1" id="KW-0472">Membrane</keyword>
<sequence>MMKSKIVSLQILRAFAAILVVINHLWGDSKTALSTDFGLEYVGDFGVDAFFILSGFIMGYKTREDSPFGMAVATHFIRRRIERIYPIFLIVLIPFILIYLKQTHFISPYEIIGNILLLPSFNNNPQYHMLIGPSWSLVYEMFFYVVYAAFMMFVSTKKQLITYSSALLIAMVLGVKMLSIQGYQLGNVNFSYMIGDPLMINFAMGCIFSQVFDRLKNIKIAIPLASLMIGVIFVLGMWLSSKGEPRFFSFGLPAMLIVFLFSVMDSSETKTYKLLVYLGNASYSIYITHFFIEVIAGVIFYHSSVNKDLYGIALSIICLIIGCLFYSLIEKRVTKLMHNFEKKDNALRRT</sequence>
<dbReference type="Proteomes" id="UP001164712">
    <property type="component" value="Chromosome"/>
</dbReference>
<reference evidence="3" key="1">
    <citation type="submission" date="2022-12" db="EMBL/GenBank/DDBJ databases">
        <title>Complete genome sequence of an Australian strain of Rouxiella badensis DAR84756 and resolution of the R. badensis DSM100043 and R. chamberiensis DSM28324 genomes.</title>
        <authorList>
            <person name="Paul S."/>
            <person name="Anderson P.J."/>
            <person name="Maynard G."/>
            <person name="Dyall-Smith M."/>
            <person name="Kudinha T."/>
        </authorList>
    </citation>
    <scope>NUCLEOTIDE SEQUENCE</scope>
    <source>
        <strain evidence="3">DSM 28324</strain>
    </source>
</reference>
<dbReference type="RefSeq" id="WP_241481405.1">
    <property type="nucleotide sequence ID" value="NZ_CP114058.1"/>
</dbReference>
<feature type="transmembrane region" description="Helical" evidence="1">
    <location>
        <begin position="220"/>
        <end position="241"/>
    </location>
</feature>
<dbReference type="InterPro" id="IPR050879">
    <property type="entry name" value="Acyltransferase_3"/>
</dbReference>
<name>A0ABY7HU18_9GAMM</name>
<keyword evidence="1" id="KW-0812">Transmembrane</keyword>
<keyword evidence="1" id="KW-1133">Transmembrane helix</keyword>
<gene>
    <name evidence="3" type="ORF">O1V66_06815</name>
</gene>